<proteinExistence type="predicted"/>
<name>A0A1J5QRA1_9ZZZZ</name>
<dbReference type="EMBL" id="MLJW01000806">
    <property type="protein sequence ID" value="OIQ82428.1"/>
    <property type="molecule type" value="Genomic_DNA"/>
</dbReference>
<feature type="domain" description="Cyclic di-GMP receptor atypical PilZ" evidence="1">
    <location>
        <begin position="39"/>
        <end position="170"/>
    </location>
</feature>
<evidence type="ECO:0000259" key="1">
    <source>
        <dbReference type="Pfam" id="PF16823"/>
    </source>
</evidence>
<dbReference type="InterPro" id="IPR031800">
    <property type="entry name" value="PilZ_atypical"/>
</dbReference>
<dbReference type="Pfam" id="PF16823">
    <property type="entry name" value="tPilZ"/>
    <property type="match status" value="1"/>
</dbReference>
<accession>A0A1J5QRA1</accession>
<organism evidence="2">
    <name type="scientific">mine drainage metagenome</name>
    <dbReference type="NCBI Taxonomy" id="410659"/>
    <lineage>
        <taxon>unclassified sequences</taxon>
        <taxon>metagenomes</taxon>
        <taxon>ecological metagenomes</taxon>
    </lineage>
</organism>
<protein>
    <recommendedName>
        <fullName evidence="1">Cyclic di-GMP receptor atypical PilZ domain-containing protein</fullName>
    </recommendedName>
</protein>
<reference evidence="2" key="1">
    <citation type="submission" date="2016-10" db="EMBL/GenBank/DDBJ databases">
        <title>Sequence of Gallionella enrichment culture.</title>
        <authorList>
            <person name="Poehlein A."/>
            <person name="Muehling M."/>
            <person name="Daniel R."/>
        </authorList>
    </citation>
    <scope>NUCLEOTIDE SEQUENCE</scope>
</reference>
<sequence length="176" mass="19860">MSDISGITYQAALPLRWQRQAAPSDEALAVARHANMTLLQALSTLESASDKDHDADQPAAKSIERLEAKLDIALSLLSKLVAQHAETMPVRPVTMGVHHIEWREETADLDPGTTVLIDLHLNPKLPDPLRLYARIVSVRSGACTAEFLDEDEELEEWITRTLFRYHRRMLQARHHV</sequence>
<gene>
    <name evidence="2" type="ORF">GALL_357910</name>
</gene>
<dbReference type="AlphaFoldDB" id="A0A1J5QRA1"/>
<comment type="caution">
    <text evidence="2">The sequence shown here is derived from an EMBL/GenBank/DDBJ whole genome shotgun (WGS) entry which is preliminary data.</text>
</comment>
<evidence type="ECO:0000313" key="2">
    <source>
        <dbReference type="EMBL" id="OIQ82428.1"/>
    </source>
</evidence>